<dbReference type="KEGG" id="cap:CLDAP_02660"/>
<dbReference type="STRING" id="926550.CLDAP_02660"/>
<protein>
    <recommendedName>
        <fullName evidence="3">DUF488 domain-containing protein</fullName>
    </recommendedName>
</protein>
<accession>I0HZ68</accession>
<evidence type="ECO:0000313" key="2">
    <source>
        <dbReference type="Proteomes" id="UP000007880"/>
    </source>
</evidence>
<dbReference type="InterPro" id="IPR007438">
    <property type="entry name" value="DUF488"/>
</dbReference>
<name>I0HZ68_CALAS</name>
<dbReference type="EMBL" id="AP012337">
    <property type="protein sequence ID" value="BAL98305.1"/>
    <property type="molecule type" value="Genomic_DNA"/>
</dbReference>
<dbReference type="PANTHER" id="PTHR39337:SF1">
    <property type="entry name" value="BLR5642 PROTEIN"/>
    <property type="match status" value="1"/>
</dbReference>
<dbReference type="Pfam" id="PF04343">
    <property type="entry name" value="DUF488"/>
    <property type="match status" value="1"/>
</dbReference>
<evidence type="ECO:0008006" key="3">
    <source>
        <dbReference type="Google" id="ProtNLM"/>
    </source>
</evidence>
<dbReference type="PANTHER" id="PTHR39337">
    <property type="entry name" value="BLR5642 PROTEIN"/>
    <property type="match status" value="1"/>
</dbReference>
<dbReference type="OrthoDB" id="9789109at2"/>
<dbReference type="Proteomes" id="UP000007880">
    <property type="component" value="Chromosome"/>
</dbReference>
<sequence>MLSKIVTVGVYGFTAQSFFLALQRAGVDTVCDIRRRRSVRGREYAFANRRRLEMELAALGIRYVHRLDLAPGPELREQQQRIDEEERIAKRQRVRLSPAFIEAYQRQCLGLFDAHRFVVELGDDARVVAFLCVETVPSACHRALVAEWLSRKLDLPVEHLFPPIGP</sequence>
<proteinExistence type="predicted"/>
<dbReference type="AlphaFoldDB" id="I0HZ68"/>
<evidence type="ECO:0000313" key="1">
    <source>
        <dbReference type="EMBL" id="BAL98305.1"/>
    </source>
</evidence>
<organism evidence="1 2">
    <name type="scientific">Caldilinea aerophila (strain DSM 14535 / JCM 11387 / NBRC 104270 / STL-6-O1)</name>
    <dbReference type="NCBI Taxonomy" id="926550"/>
    <lineage>
        <taxon>Bacteria</taxon>
        <taxon>Bacillati</taxon>
        <taxon>Chloroflexota</taxon>
        <taxon>Caldilineae</taxon>
        <taxon>Caldilineales</taxon>
        <taxon>Caldilineaceae</taxon>
        <taxon>Caldilinea</taxon>
    </lineage>
</organism>
<keyword evidence="2" id="KW-1185">Reference proteome</keyword>
<dbReference type="eggNOG" id="COG5483">
    <property type="taxonomic scope" value="Bacteria"/>
</dbReference>
<dbReference type="RefSeq" id="WP_014431547.1">
    <property type="nucleotide sequence ID" value="NC_017079.1"/>
</dbReference>
<gene>
    <name evidence="1" type="ordered locus">CLDAP_02660</name>
</gene>
<dbReference type="HOGENOM" id="CLU_077467_3_0_0"/>
<reference evidence="1 2" key="1">
    <citation type="submission" date="2012-02" db="EMBL/GenBank/DDBJ databases">
        <title>Complete genome sequence of Caldilinea aerophila DSM 14535 (= NBRC 102666).</title>
        <authorList>
            <person name="Oguchi A."/>
            <person name="Hosoyama A."/>
            <person name="Sekine M."/>
            <person name="Fukai R."/>
            <person name="Kato Y."/>
            <person name="Nakamura S."/>
            <person name="Hanada S."/>
            <person name="Yamazaki S."/>
            <person name="Fujita N."/>
        </authorList>
    </citation>
    <scope>NUCLEOTIDE SEQUENCE [LARGE SCALE GENOMIC DNA]</scope>
    <source>
        <strain evidence="2">DSM 14535 / JCM 11387 / NBRC 104270 / STL-6-O1</strain>
    </source>
</reference>